<dbReference type="GO" id="GO:0003735">
    <property type="term" value="F:structural constituent of ribosome"/>
    <property type="evidence" value="ECO:0000318"/>
    <property type="project" value="GO_Central"/>
</dbReference>
<keyword evidence="7" id="KW-1185">Reference proteome</keyword>
<dbReference type="OrthoDB" id="268521at2759"/>
<organism evidence="5 7">
    <name type="scientific">Schizosaccharomyces japonicus (strain yFS275 / FY16936)</name>
    <name type="common">Fission yeast</name>
    <dbReference type="NCBI Taxonomy" id="402676"/>
    <lineage>
        <taxon>Eukaryota</taxon>
        <taxon>Fungi</taxon>
        <taxon>Dikarya</taxon>
        <taxon>Ascomycota</taxon>
        <taxon>Taphrinomycotina</taxon>
        <taxon>Schizosaccharomycetes</taxon>
        <taxon>Schizosaccharomycetales</taxon>
        <taxon>Schizosaccharomycetaceae</taxon>
        <taxon>Schizosaccharomyces</taxon>
    </lineage>
</organism>
<dbReference type="GO" id="GO:0005762">
    <property type="term" value="C:mitochondrial large ribosomal subunit"/>
    <property type="evidence" value="ECO:0000318"/>
    <property type="project" value="GO_Central"/>
</dbReference>
<dbReference type="VEuPathDB" id="FungiDB:SJAG_04689"/>
<dbReference type="InterPro" id="IPR000114">
    <property type="entry name" value="Ribosomal_uL16_bact-type"/>
</dbReference>
<dbReference type="PANTHER" id="PTHR12220:SF13">
    <property type="entry name" value="LARGE RIBOSOMAL SUBUNIT PROTEIN UL16M"/>
    <property type="match status" value="1"/>
</dbReference>
<keyword evidence="2 4" id="KW-0689">Ribosomal protein</keyword>
<dbReference type="Proteomes" id="UP000001744">
    <property type="component" value="Unassembled WGS sequence"/>
</dbReference>
<dbReference type="JaponicusDB" id="SJAG_04689">
    <property type="gene designation" value="mrpl16"/>
</dbReference>
<dbReference type="PROSITE" id="PS00701">
    <property type="entry name" value="RIBOSOMAL_L16_2"/>
    <property type="match status" value="1"/>
</dbReference>
<dbReference type="GeneID" id="7051479"/>
<proteinExistence type="inferred from homology"/>
<dbReference type="PANTHER" id="PTHR12220">
    <property type="entry name" value="50S/60S RIBOSOMAL PROTEIN L16"/>
    <property type="match status" value="1"/>
</dbReference>
<dbReference type="PRINTS" id="PR00060">
    <property type="entry name" value="RIBOSOMALL16"/>
</dbReference>
<accession>B6K7H7</accession>
<dbReference type="STRING" id="402676.B6K7H7"/>
<dbReference type="OMA" id="KGAVEYW"/>
<dbReference type="NCBIfam" id="TIGR01164">
    <property type="entry name" value="rplP_bact"/>
    <property type="match status" value="1"/>
</dbReference>
<reference evidence="5 7" key="1">
    <citation type="journal article" date="2011" name="Science">
        <title>Comparative functional genomics of the fission yeasts.</title>
        <authorList>
            <person name="Rhind N."/>
            <person name="Chen Z."/>
            <person name="Yassour M."/>
            <person name="Thompson D.A."/>
            <person name="Haas B.J."/>
            <person name="Habib N."/>
            <person name="Wapinski I."/>
            <person name="Roy S."/>
            <person name="Lin M.F."/>
            <person name="Heiman D.I."/>
            <person name="Young S.K."/>
            <person name="Furuya K."/>
            <person name="Guo Y."/>
            <person name="Pidoux A."/>
            <person name="Chen H.M."/>
            <person name="Robbertse B."/>
            <person name="Goldberg J.M."/>
            <person name="Aoki K."/>
            <person name="Bayne E.H."/>
            <person name="Berlin A.M."/>
            <person name="Desjardins C.A."/>
            <person name="Dobbs E."/>
            <person name="Dukaj L."/>
            <person name="Fan L."/>
            <person name="FitzGerald M.G."/>
            <person name="French C."/>
            <person name="Gujja S."/>
            <person name="Hansen K."/>
            <person name="Keifenheim D."/>
            <person name="Levin J.Z."/>
            <person name="Mosher R.A."/>
            <person name="Mueller C.A."/>
            <person name="Pfiffner J."/>
            <person name="Priest M."/>
            <person name="Russ C."/>
            <person name="Smialowska A."/>
            <person name="Swoboda P."/>
            <person name="Sykes S.M."/>
            <person name="Vaughn M."/>
            <person name="Vengrova S."/>
            <person name="Yoder R."/>
            <person name="Zeng Q."/>
            <person name="Allshire R."/>
            <person name="Baulcombe D."/>
            <person name="Birren B.W."/>
            <person name="Brown W."/>
            <person name="Ekwall K."/>
            <person name="Kellis M."/>
            <person name="Leatherwood J."/>
            <person name="Levin H."/>
            <person name="Margalit H."/>
            <person name="Martienssen R."/>
            <person name="Nieduszynski C.A."/>
            <person name="Spatafora J.W."/>
            <person name="Friedman N."/>
            <person name="Dalgaard J.Z."/>
            <person name="Baumann P."/>
            <person name="Niki H."/>
            <person name="Regev A."/>
            <person name="Nusbaum C."/>
        </authorList>
    </citation>
    <scope>NUCLEOTIDE SEQUENCE [LARGE SCALE GENOMIC DNA]</scope>
    <source>
        <strain evidence="7">yFS275 / FY16936</strain>
    </source>
</reference>
<dbReference type="SUPFAM" id="SSF54686">
    <property type="entry name" value="Ribosomal protein L16p/L10e"/>
    <property type="match status" value="1"/>
</dbReference>
<dbReference type="EMBL" id="KE651168">
    <property type="protein sequence ID" value="EEB09481.1"/>
    <property type="molecule type" value="Genomic_DNA"/>
</dbReference>
<dbReference type="AlphaFoldDB" id="B6K7H7"/>
<dbReference type="CDD" id="cd01433">
    <property type="entry name" value="Ribosomal_L16_L10e"/>
    <property type="match status" value="1"/>
</dbReference>
<dbReference type="Gene3D" id="3.90.1170.10">
    <property type="entry name" value="Ribosomal protein L10e/L16"/>
    <property type="match status" value="1"/>
</dbReference>
<dbReference type="eggNOG" id="KOG3422">
    <property type="taxonomic scope" value="Eukaryota"/>
</dbReference>
<dbReference type="InterPro" id="IPR047873">
    <property type="entry name" value="Ribosomal_uL16"/>
</dbReference>
<evidence type="ECO:0000256" key="3">
    <source>
        <dbReference type="ARBA" id="ARBA00023274"/>
    </source>
</evidence>
<gene>
    <name evidence="6" type="primary">mrpl16</name>
    <name evidence="5" type="ORF">SJAG_04689</name>
</gene>
<evidence type="ECO:0000256" key="2">
    <source>
        <dbReference type="ARBA" id="ARBA00022980"/>
    </source>
</evidence>
<dbReference type="RefSeq" id="XP_002175774.1">
    <property type="nucleotide sequence ID" value="XM_002175738.2"/>
</dbReference>
<dbReference type="InterPro" id="IPR020798">
    <property type="entry name" value="Ribosomal_uL16_CS"/>
</dbReference>
<dbReference type="HOGENOM" id="CLU_078858_0_0_1"/>
<evidence type="ECO:0000313" key="5">
    <source>
        <dbReference type="EMBL" id="EEB09481.1"/>
    </source>
</evidence>
<evidence type="ECO:0000256" key="4">
    <source>
        <dbReference type="RuleBase" id="RU004413"/>
    </source>
</evidence>
<evidence type="ECO:0000313" key="7">
    <source>
        <dbReference type="Proteomes" id="UP000001744"/>
    </source>
</evidence>
<dbReference type="GO" id="GO:0019843">
    <property type="term" value="F:rRNA binding"/>
    <property type="evidence" value="ECO:0000318"/>
    <property type="project" value="GO_Central"/>
</dbReference>
<sequence>MFFVQRLLPGIRVHTTSVVLAANIVSGVRWKHQYAPRRSKYKKSHKGRVSVPIGGSLRGTRLEWGDYGIRLKDRCVQYTARQLSIVEQLLKRLIKGNKGSRVYTRFVANIPVCVKGNETRMGKGKGSFSHWSARVPIGHVLFEIGGGKLRAEVARNAFRQAAYILPGRYEFITRDSPPRLGNLLLTEAHSKEKQEITDNTEE</sequence>
<protein>
    <submittedName>
        <fullName evidence="5">Ribosomal protein subunit L16</fullName>
    </submittedName>
</protein>
<dbReference type="InterPro" id="IPR036920">
    <property type="entry name" value="Ribosomal_uL16_sf"/>
</dbReference>
<evidence type="ECO:0000313" key="6">
    <source>
        <dbReference type="JaponicusDB" id="SJAG_04689"/>
    </source>
</evidence>
<dbReference type="Pfam" id="PF00252">
    <property type="entry name" value="Ribosomal_L16"/>
    <property type="match status" value="1"/>
</dbReference>
<name>B6K7H7_SCHJY</name>
<dbReference type="GO" id="GO:0032543">
    <property type="term" value="P:mitochondrial translation"/>
    <property type="evidence" value="ECO:0000318"/>
    <property type="project" value="GO_Central"/>
</dbReference>
<keyword evidence="3 4" id="KW-0687">Ribonucleoprotein</keyword>
<comment type="similarity">
    <text evidence="1 4">Belongs to the universal ribosomal protein uL16 family.</text>
</comment>
<dbReference type="InterPro" id="IPR016180">
    <property type="entry name" value="Ribosomal_uL16_dom"/>
</dbReference>
<evidence type="ECO:0000256" key="1">
    <source>
        <dbReference type="ARBA" id="ARBA00008931"/>
    </source>
</evidence>